<dbReference type="SUPFAM" id="SSF82171">
    <property type="entry name" value="DPP6 N-terminal domain-like"/>
    <property type="match status" value="1"/>
</dbReference>
<proteinExistence type="predicted"/>
<gene>
    <name evidence="2" type="ORF">JIV24_09050</name>
</gene>
<evidence type="ECO:0000313" key="3">
    <source>
        <dbReference type="Proteomes" id="UP000605676"/>
    </source>
</evidence>
<dbReference type="CDD" id="cd00146">
    <property type="entry name" value="PKD"/>
    <property type="match status" value="1"/>
</dbReference>
<evidence type="ECO:0000259" key="1">
    <source>
        <dbReference type="PROSITE" id="PS50093"/>
    </source>
</evidence>
<name>A0ABS1HIN1_9BACT</name>
<protein>
    <submittedName>
        <fullName evidence="2">PD40 domain-containing protein</fullName>
    </submittedName>
</protein>
<feature type="domain" description="PKD" evidence="1">
    <location>
        <begin position="319"/>
        <end position="357"/>
    </location>
</feature>
<dbReference type="InterPro" id="IPR011042">
    <property type="entry name" value="6-blade_b-propeller_TolB-like"/>
</dbReference>
<dbReference type="SUPFAM" id="SSF49299">
    <property type="entry name" value="PKD domain"/>
    <property type="match status" value="1"/>
</dbReference>
<dbReference type="Proteomes" id="UP000605676">
    <property type="component" value="Unassembled WGS sequence"/>
</dbReference>
<dbReference type="InterPro" id="IPR000601">
    <property type="entry name" value="PKD_dom"/>
</dbReference>
<dbReference type="Gene3D" id="2.120.10.30">
    <property type="entry name" value="TolB, C-terminal domain"/>
    <property type="match status" value="1"/>
</dbReference>
<dbReference type="InterPro" id="IPR035986">
    <property type="entry name" value="PKD_dom_sf"/>
</dbReference>
<comment type="caution">
    <text evidence="2">The sequence shown here is derived from an EMBL/GenBank/DDBJ whole genome shotgun (WGS) entry which is preliminary data.</text>
</comment>
<keyword evidence="3" id="KW-1185">Reference proteome</keyword>
<evidence type="ECO:0000313" key="2">
    <source>
        <dbReference type="EMBL" id="MBK3517481.1"/>
    </source>
</evidence>
<organism evidence="2 3">
    <name type="scientific">Carboxylicivirga marina</name>
    <dbReference type="NCBI Taxonomy" id="2800988"/>
    <lineage>
        <taxon>Bacteria</taxon>
        <taxon>Pseudomonadati</taxon>
        <taxon>Bacteroidota</taxon>
        <taxon>Bacteroidia</taxon>
        <taxon>Marinilabiliales</taxon>
        <taxon>Marinilabiliaceae</taxon>
        <taxon>Carboxylicivirga</taxon>
    </lineage>
</organism>
<dbReference type="EMBL" id="JAENRR010000016">
    <property type="protein sequence ID" value="MBK3517481.1"/>
    <property type="molecule type" value="Genomic_DNA"/>
</dbReference>
<dbReference type="Pfam" id="PF07676">
    <property type="entry name" value="PD40"/>
    <property type="match status" value="2"/>
</dbReference>
<dbReference type="InterPro" id="IPR011659">
    <property type="entry name" value="WD40"/>
</dbReference>
<dbReference type="PROSITE" id="PS50093">
    <property type="entry name" value="PKD"/>
    <property type="match status" value="1"/>
</dbReference>
<dbReference type="RefSeq" id="WP_200464710.1">
    <property type="nucleotide sequence ID" value="NZ_JAENRR010000016.1"/>
</dbReference>
<sequence length="460" mass="52939">MRQLIIIFSFILLSSYQLMTAQDLIVNKLEFSKKYENERAPFIQDSLLLFSSDKNVSAFSKELDQNGNKLFNLMMVHQREDSSWTKVKQYLPSYFSGLDIKSICSLPDSNEVYFTELQVQDRKQSSYGIKMAKKKGDKYRSARRSPFNSRRYNTAHPSISPDGKYLFFISDLAGGYGQTDIYVSVRTGTEWGPAQNIGSKVNTTGMEVFPFYHESGKLYFASDSLGGQGGYDIFYTYRTDDGWAQPVAMEEGINTPANEFSCYIDPSEQHGYFASDRYGDDDLFEFTYSFPTFGPGTKQKENTYTYRFYDRMNGKGDGPLKYRWFFGDGNTAEGDTVIHQFKQPDTYHVQSVLVDTIDNVELFVLNDFYQDVKKKIQVYINMPDEVKLGELQTLDALESNLGDFEPNGFYWELPDGTKQKGETIQYIFRTKGKHIVKCGTICKNDRNKKMCTYKEINVIE</sequence>
<accession>A0ABS1HIN1</accession>
<dbReference type="Pfam" id="PF18911">
    <property type="entry name" value="PKD_4"/>
    <property type="match status" value="1"/>
</dbReference>
<reference evidence="2 3" key="1">
    <citation type="submission" date="2021-01" db="EMBL/GenBank/DDBJ databases">
        <title>Carboxyliciviraga sp.nov., isolated from coastal sediments.</title>
        <authorList>
            <person name="Lu D."/>
            <person name="Zhang T."/>
        </authorList>
    </citation>
    <scope>NUCLEOTIDE SEQUENCE [LARGE SCALE GENOMIC DNA]</scope>
    <source>
        <strain evidence="2 3">N1Y132</strain>
    </source>
</reference>